<sequence length="107" mass="12307">MEPKKDKWIIDILGSLDGIQRAEPNPFLFAKIQKRLDQEPPKTYVSVRVVWGMVASFVLLILLNWQVINQSARVKPAEATDLNTVVSDMQLYPSNNQLYDLWSGQNY</sequence>
<gene>
    <name evidence="2" type="ORF">GO755_06970</name>
</gene>
<keyword evidence="1" id="KW-0472">Membrane</keyword>
<accession>A0A7K1S820</accession>
<name>A0A7K1S820_9BACT</name>
<keyword evidence="3" id="KW-1185">Reference proteome</keyword>
<organism evidence="2 3">
    <name type="scientific">Spirosoma arboris</name>
    <dbReference type="NCBI Taxonomy" id="2682092"/>
    <lineage>
        <taxon>Bacteria</taxon>
        <taxon>Pseudomonadati</taxon>
        <taxon>Bacteroidota</taxon>
        <taxon>Cytophagia</taxon>
        <taxon>Cytophagales</taxon>
        <taxon>Cytophagaceae</taxon>
        <taxon>Spirosoma</taxon>
    </lineage>
</organism>
<reference evidence="2 3" key="1">
    <citation type="submission" date="2019-12" db="EMBL/GenBank/DDBJ databases">
        <title>Spirosoma sp. HMF4905 genome sequencing and assembly.</title>
        <authorList>
            <person name="Kang H."/>
            <person name="Cha I."/>
            <person name="Kim H."/>
            <person name="Joh K."/>
        </authorList>
    </citation>
    <scope>NUCLEOTIDE SEQUENCE [LARGE SCALE GENOMIC DNA]</scope>
    <source>
        <strain evidence="2 3">HMF4905</strain>
    </source>
</reference>
<evidence type="ECO:0000313" key="2">
    <source>
        <dbReference type="EMBL" id="MVM29768.1"/>
    </source>
</evidence>
<dbReference type="RefSeq" id="WP_157583997.1">
    <property type="nucleotide sequence ID" value="NZ_WPIN01000002.1"/>
</dbReference>
<evidence type="ECO:0000256" key="1">
    <source>
        <dbReference type="SAM" id="Phobius"/>
    </source>
</evidence>
<dbReference type="EMBL" id="WPIN01000002">
    <property type="protein sequence ID" value="MVM29768.1"/>
    <property type="molecule type" value="Genomic_DNA"/>
</dbReference>
<evidence type="ECO:0000313" key="3">
    <source>
        <dbReference type="Proteomes" id="UP000436006"/>
    </source>
</evidence>
<protein>
    <submittedName>
        <fullName evidence="2">Uncharacterized protein</fullName>
    </submittedName>
</protein>
<feature type="transmembrane region" description="Helical" evidence="1">
    <location>
        <begin position="45"/>
        <end position="65"/>
    </location>
</feature>
<comment type="caution">
    <text evidence="2">The sequence shown here is derived from an EMBL/GenBank/DDBJ whole genome shotgun (WGS) entry which is preliminary data.</text>
</comment>
<proteinExistence type="predicted"/>
<keyword evidence="1" id="KW-0812">Transmembrane</keyword>
<dbReference type="Proteomes" id="UP000436006">
    <property type="component" value="Unassembled WGS sequence"/>
</dbReference>
<dbReference type="AlphaFoldDB" id="A0A7K1S820"/>
<keyword evidence="1" id="KW-1133">Transmembrane helix</keyword>